<evidence type="ECO:0000259" key="15">
    <source>
        <dbReference type="Pfam" id="PF05173"/>
    </source>
</evidence>
<dbReference type="PANTHER" id="PTHR20836:SF0">
    <property type="entry name" value="4-HYDROXY-TETRAHYDRODIPICOLINATE REDUCTASE 1, CHLOROPLASTIC-RELATED"/>
    <property type="match status" value="1"/>
</dbReference>
<comment type="similarity">
    <text evidence="1 13">Belongs to the DapB family.</text>
</comment>
<keyword evidence="7 13" id="KW-0520">NAD</keyword>
<dbReference type="GO" id="GO:0008839">
    <property type="term" value="F:4-hydroxy-tetrahydrodipicolinate reductase"/>
    <property type="evidence" value="ECO:0007669"/>
    <property type="project" value="UniProtKB-UniRule"/>
</dbReference>
<dbReference type="GO" id="GO:0009089">
    <property type="term" value="P:lysine biosynthetic process via diaminopimelate"/>
    <property type="evidence" value="ECO:0007669"/>
    <property type="project" value="UniProtKB-UniRule"/>
</dbReference>
<evidence type="ECO:0000313" key="16">
    <source>
        <dbReference type="EMBL" id="MBI3128584.1"/>
    </source>
</evidence>
<feature type="active site" description="Proton donor/acceptor" evidence="13">
    <location>
        <position position="141"/>
    </location>
</feature>
<comment type="catalytic activity">
    <reaction evidence="12 13">
        <text>(S)-2,3,4,5-tetrahydrodipicolinate + NAD(+) + H2O = (2S,4S)-4-hydroxy-2,3,4,5-tetrahydrodipicolinate + NADH + H(+)</text>
        <dbReference type="Rhea" id="RHEA:35323"/>
        <dbReference type="ChEBI" id="CHEBI:15377"/>
        <dbReference type="ChEBI" id="CHEBI:15378"/>
        <dbReference type="ChEBI" id="CHEBI:16845"/>
        <dbReference type="ChEBI" id="CHEBI:57540"/>
        <dbReference type="ChEBI" id="CHEBI:57945"/>
        <dbReference type="ChEBI" id="CHEBI:67139"/>
        <dbReference type="EC" id="1.17.1.8"/>
    </reaction>
</comment>
<dbReference type="SUPFAM" id="SSF51735">
    <property type="entry name" value="NAD(P)-binding Rossmann-fold domains"/>
    <property type="match status" value="1"/>
</dbReference>
<dbReference type="PIRSF" id="PIRSF000161">
    <property type="entry name" value="DHPR"/>
    <property type="match status" value="1"/>
</dbReference>
<evidence type="ECO:0000313" key="17">
    <source>
        <dbReference type="Proteomes" id="UP000782312"/>
    </source>
</evidence>
<keyword evidence="5 13" id="KW-0220">Diaminopimelate biosynthesis</keyword>
<evidence type="ECO:0000256" key="8">
    <source>
        <dbReference type="ARBA" id="ARBA00023154"/>
    </source>
</evidence>
<dbReference type="EC" id="1.17.1.8" evidence="10 13"/>
<dbReference type="AlphaFoldDB" id="A0A932I3M1"/>
<feature type="binding site" evidence="13">
    <location>
        <position position="142"/>
    </location>
    <ligand>
        <name>(S)-2,3,4,5-tetrahydrodipicolinate</name>
        <dbReference type="ChEBI" id="CHEBI:16845"/>
    </ligand>
</feature>
<dbReference type="GO" id="GO:0005829">
    <property type="term" value="C:cytosol"/>
    <property type="evidence" value="ECO:0007669"/>
    <property type="project" value="TreeGrafter"/>
</dbReference>
<dbReference type="Pfam" id="PF01113">
    <property type="entry name" value="DapB_N"/>
    <property type="match status" value="1"/>
</dbReference>
<evidence type="ECO:0000256" key="2">
    <source>
        <dbReference type="ARBA" id="ARBA00022490"/>
    </source>
</evidence>
<evidence type="ECO:0000259" key="14">
    <source>
        <dbReference type="Pfam" id="PF01113"/>
    </source>
</evidence>
<evidence type="ECO:0000256" key="13">
    <source>
        <dbReference type="HAMAP-Rule" id="MF_00102"/>
    </source>
</evidence>
<feature type="domain" description="Dihydrodipicolinate reductase N-terminal" evidence="14">
    <location>
        <begin position="1"/>
        <end position="111"/>
    </location>
</feature>
<comment type="caution">
    <text evidence="13">Lacks conserved residue(s) required for the propagation of feature annotation.</text>
</comment>
<keyword evidence="4 13" id="KW-0521">NADP</keyword>
<evidence type="ECO:0000256" key="6">
    <source>
        <dbReference type="ARBA" id="ARBA00023002"/>
    </source>
</evidence>
<evidence type="ECO:0000256" key="7">
    <source>
        <dbReference type="ARBA" id="ARBA00023027"/>
    </source>
</evidence>
<feature type="active site" description="Proton donor" evidence="13">
    <location>
        <position position="145"/>
    </location>
</feature>
<comment type="function">
    <text evidence="13">Catalyzes the conversion of 4-hydroxy-tetrahydrodipicolinate (HTPA) to tetrahydrodipicolinate.</text>
</comment>
<keyword evidence="6 13" id="KW-0560">Oxidoreductase</keyword>
<gene>
    <name evidence="13" type="primary">dapB</name>
    <name evidence="16" type="ORF">HYZ11_13350</name>
</gene>
<dbReference type="HAMAP" id="MF_00102">
    <property type="entry name" value="DapB"/>
    <property type="match status" value="1"/>
</dbReference>
<keyword evidence="2 13" id="KW-0963">Cytoplasm</keyword>
<comment type="caution">
    <text evidence="13">Was originally thought to be a dihydrodipicolinate reductase (DHDPR), catalyzing the conversion of dihydrodipicolinate to tetrahydrodipicolinate. However, it was shown in E.coli that the substrate of the enzymatic reaction is not dihydrodipicolinate (DHDP) but in fact (2S,4S)-4-hydroxy-2,3,4,5-tetrahydrodipicolinic acid (HTPA), the product released by the DapA-catalyzed reaction.</text>
</comment>
<dbReference type="GO" id="GO:0016726">
    <property type="term" value="F:oxidoreductase activity, acting on CH or CH2 groups, NAD or NADP as acceptor"/>
    <property type="evidence" value="ECO:0007669"/>
    <property type="project" value="UniProtKB-UniRule"/>
</dbReference>
<dbReference type="SUPFAM" id="SSF55347">
    <property type="entry name" value="Glyceraldehyde-3-phosphate dehydrogenase-like, C-terminal domain"/>
    <property type="match status" value="1"/>
</dbReference>
<dbReference type="InterPro" id="IPR022664">
    <property type="entry name" value="DapB_N_CS"/>
</dbReference>
<dbReference type="InterPro" id="IPR022663">
    <property type="entry name" value="DapB_C"/>
</dbReference>
<dbReference type="Proteomes" id="UP000782312">
    <property type="component" value="Unassembled WGS sequence"/>
</dbReference>
<evidence type="ECO:0000256" key="5">
    <source>
        <dbReference type="ARBA" id="ARBA00022915"/>
    </source>
</evidence>
<feature type="domain" description="Dihydrodipicolinate reductase C-terminal" evidence="15">
    <location>
        <begin position="114"/>
        <end position="250"/>
    </location>
</feature>
<evidence type="ECO:0000256" key="10">
    <source>
        <dbReference type="ARBA" id="ARBA00038983"/>
    </source>
</evidence>
<comment type="subcellular location">
    <subcellularLocation>
        <location evidence="13">Cytoplasm</location>
    </subcellularLocation>
</comment>
<dbReference type="EMBL" id="JACPUR010000033">
    <property type="protein sequence ID" value="MBI3128584.1"/>
    <property type="molecule type" value="Genomic_DNA"/>
</dbReference>
<dbReference type="FunFam" id="3.30.360.10:FF:000004">
    <property type="entry name" value="4-hydroxy-tetrahydrodipicolinate reductase"/>
    <property type="match status" value="1"/>
</dbReference>
<feature type="binding site" evidence="13">
    <location>
        <begin position="151"/>
        <end position="152"/>
    </location>
    <ligand>
        <name>(S)-2,3,4,5-tetrahydrodipicolinate</name>
        <dbReference type="ChEBI" id="CHEBI:16845"/>
    </ligand>
</feature>
<evidence type="ECO:0000256" key="11">
    <source>
        <dbReference type="ARBA" id="ARBA00049080"/>
    </source>
</evidence>
<feature type="binding site" evidence="13">
    <location>
        <begin position="108"/>
        <end position="111"/>
    </location>
    <ligand>
        <name>NAD(+)</name>
        <dbReference type="ChEBI" id="CHEBI:57540"/>
    </ligand>
</feature>
<evidence type="ECO:0000256" key="12">
    <source>
        <dbReference type="ARBA" id="ARBA00049396"/>
    </source>
</evidence>
<proteinExistence type="inferred from homology"/>
<comment type="catalytic activity">
    <reaction evidence="11 13">
        <text>(S)-2,3,4,5-tetrahydrodipicolinate + NADP(+) + H2O = (2S,4S)-4-hydroxy-2,3,4,5-tetrahydrodipicolinate + NADPH + H(+)</text>
        <dbReference type="Rhea" id="RHEA:35331"/>
        <dbReference type="ChEBI" id="CHEBI:15377"/>
        <dbReference type="ChEBI" id="CHEBI:15378"/>
        <dbReference type="ChEBI" id="CHEBI:16845"/>
        <dbReference type="ChEBI" id="CHEBI:57783"/>
        <dbReference type="ChEBI" id="CHEBI:58349"/>
        <dbReference type="ChEBI" id="CHEBI:67139"/>
        <dbReference type="EC" id="1.17.1.8"/>
    </reaction>
</comment>
<dbReference type="Gene3D" id="3.30.360.10">
    <property type="entry name" value="Dihydrodipicolinate Reductase, domain 2"/>
    <property type="match status" value="1"/>
</dbReference>
<evidence type="ECO:0000256" key="3">
    <source>
        <dbReference type="ARBA" id="ARBA00022605"/>
    </source>
</evidence>
<keyword evidence="3 13" id="KW-0028">Amino-acid biosynthesis</keyword>
<keyword evidence="8 13" id="KW-0457">Lysine biosynthesis</keyword>
<comment type="caution">
    <text evidence="16">The sequence shown here is derived from an EMBL/GenBank/DDBJ whole genome shotgun (WGS) entry which is preliminary data.</text>
</comment>
<evidence type="ECO:0000256" key="1">
    <source>
        <dbReference type="ARBA" id="ARBA00006642"/>
    </source>
</evidence>
<dbReference type="GO" id="GO:0051287">
    <property type="term" value="F:NAD binding"/>
    <property type="evidence" value="ECO:0007669"/>
    <property type="project" value="UniProtKB-UniRule"/>
</dbReference>
<dbReference type="PANTHER" id="PTHR20836">
    <property type="entry name" value="DIHYDRODIPICOLINATE REDUCTASE"/>
    <property type="match status" value="1"/>
</dbReference>
<dbReference type="GO" id="GO:0019877">
    <property type="term" value="P:diaminopimelate biosynthetic process"/>
    <property type="evidence" value="ECO:0007669"/>
    <property type="project" value="UniProtKB-UniRule"/>
</dbReference>
<dbReference type="InterPro" id="IPR023940">
    <property type="entry name" value="DHDPR_bac"/>
</dbReference>
<accession>A0A932I3M1</accession>
<dbReference type="InterPro" id="IPR036291">
    <property type="entry name" value="NAD(P)-bd_dom_sf"/>
</dbReference>
<comment type="subunit">
    <text evidence="13">Homotetramer.</text>
</comment>
<dbReference type="Gene3D" id="3.40.50.720">
    <property type="entry name" value="NAD(P)-binding Rossmann-like Domain"/>
    <property type="match status" value="1"/>
</dbReference>
<dbReference type="Pfam" id="PF05173">
    <property type="entry name" value="DapB_C"/>
    <property type="match status" value="1"/>
</dbReference>
<sequence>MGCRIIQQIAAQGDMAISGALERAGHPALGQDAGANAGVGSLKVPLTADEGSLAGDVLVSFAVPEASAAHARLAAGKGMAAVIGTTGLNDEQKKIIAEAARKSAVVFAPNMSVGVNVAFRLIEEAARLLGDAYDVEILEAHHNQKVDAPSGTAVRMGEIAARALGRSYPGDAVFHREGQTGKRPPRAIGMQTLRGGDVAGEHTVYFFGMGERVEITHRASSRDNFAAGAIRAARWASKQPPGLYGMAEVLGL</sequence>
<dbReference type="GO" id="GO:0050661">
    <property type="term" value="F:NADP binding"/>
    <property type="evidence" value="ECO:0007669"/>
    <property type="project" value="UniProtKB-UniRule"/>
</dbReference>
<protein>
    <recommendedName>
        <fullName evidence="10 13">4-hydroxy-tetrahydrodipicolinate reductase</fullName>
        <shortName evidence="13">HTPA reductase</shortName>
        <ecNumber evidence="10 13">1.17.1.8</ecNumber>
    </recommendedName>
</protein>
<name>A0A932I3M1_UNCTE</name>
<organism evidence="16 17">
    <name type="scientific">Tectimicrobiota bacterium</name>
    <dbReference type="NCBI Taxonomy" id="2528274"/>
    <lineage>
        <taxon>Bacteria</taxon>
        <taxon>Pseudomonadati</taxon>
        <taxon>Nitrospinota/Tectimicrobiota group</taxon>
        <taxon>Candidatus Tectimicrobiota</taxon>
    </lineage>
</organism>
<reference evidence="16" key="1">
    <citation type="submission" date="2020-07" db="EMBL/GenBank/DDBJ databases">
        <title>Huge and variable diversity of episymbiotic CPR bacteria and DPANN archaea in groundwater ecosystems.</title>
        <authorList>
            <person name="He C.Y."/>
            <person name="Keren R."/>
            <person name="Whittaker M."/>
            <person name="Farag I.F."/>
            <person name="Doudna J."/>
            <person name="Cate J.H.D."/>
            <person name="Banfield J.F."/>
        </authorList>
    </citation>
    <scope>NUCLEOTIDE SEQUENCE</scope>
    <source>
        <strain evidence="16">NC_groundwater_763_Ag_S-0.2um_68_21</strain>
    </source>
</reference>
<evidence type="ECO:0000256" key="4">
    <source>
        <dbReference type="ARBA" id="ARBA00022857"/>
    </source>
</evidence>
<dbReference type="InterPro" id="IPR000846">
    <property type="entry name" value="DapB_N"/>
</dbReference>
<comment type="pathway">
    <text evidence="9 13">Amino-acid biosynthesis; L-lysine biosynthesis via DAP pathway; (S)-tetrahydrodipicolinate from L-aspartate: step 4/4.</text>
</comment>
<dbReference type="NCBIfam" id="TIGR00036">
    <property type="entry name" value="dapB"/>
    <property type="match status" value="1"/>
</dbReference>
<dbReference type="PROSITE" id="PS01298">
    <property type="entry name" value="DAPB"/>
    <property type="match status" value="1"/>
</dbReference>
<dbReference type="CDD" id="cd02274">
    <property type="entry name" value="DHDPR_N"/>
    <property type="match status" value="1"/>
</dbReference>
<feature type="binding site" evidence="13">
    <location>
        <begin position="84"/>
        <end position="86"/>
    </location>
    <ligand>
        <name>NAD(+)</name>
        <dbReference type="ChEBI" id="CHEBI:57540"/>
    </ligand>
</feature>
<evidence type="ECO:0000256" key="9">
    <source>
        <dbReference type="ARBA" id="ARBA00037922"/>
    </source>
</evidence>